<dbReference type="HOGENOM" id="CLU_1031128_0_0_1"/>
<name>A0A015KBN0_RHIIW</name>
<evidence type="ECO:0000256" key="1">
    <source>
        <dbReference type="SAM" id="MobiDB-lite"/>
    </source>
</evidence>
<dbReference type="AlphaFoldDB" id="A0A015KBN0"/>
<dbReference type="InterPro" id="IPR033228">
    <property type="entry name" value="SZT2"/>
</dbReference>
<keyword evidence="3" id="KW-1185">Reference proteome</keyword>
<comment type="caution">
    <text evidence="2">The sequence shown here is derived from an EMBL/GenBank/DDBJ whole genome shotgun (WGS) entry which is preliminary data.</text>
</comment>
<organism evidence="2 3">
    <name type="scientific">Rhizophagus irregularis (strain DAOM 197198w)</name>
    <name type="common">Glomus intraradices</name>
    <dbReference type="NCBI Taxonomy" id="1432141"/>
    <lineage>
        <taxon>Eukaryota</taxon>
        <taxon>Fungi</taxon>
        <taxon>Fungi incertae sedis</taxon>
        <taxon>Mucoromycota</taxon>
        <taxon>Glomeromycotina</taxon>
        <taxon>Glomeromycetes</taxon>
        <taxon>Glomerales</taxon>
        <taxon>Glomeraceae</taxon>
        <taxon>Rhizophagus</taxon>
    </lineage>
</organism>
<dbReference type="EMBL" id="JEMT01005315">
    <property type="protein sequence ID" value="EXX79157.1"/>
    <property type="molecule type" value="Genomic_DNA"/>
</dbReference>
<accession>A0A015KBN0</accession>
<dbReference type="PANTHER" id="PTHR14918">
    <property type="entry name" value="KICSTOR COMPLEX PROTEIN SZT2"/>
    <property type="match status" value="1"/>
</dbReference>
<evidence type="ECO:0000313" key="2">
    <source>
        <dbReference type="EMBL" id="EXX79157.1"/>
    </source>
</evidence>
<reference evidence="2 3" key="1">
    <citation type="submission" date="2014-02" db="EMBL/GenBank/DDBJ databases">
        <title>Single nucleus genome sequencing reveals high similarity among nuclei of an endomycorrhizal fungus.</title>
        <authorList>
            <person name="Lin K."/>
            <person name="Geurts R."/>
            <person name="Zhang Z."/>
            <person name="Limpens E."/>
            <person name="Saunders D.G."/>
            <person name="Mu D."/>
            <person name="Pang E."/>
            <person name="Cao H."/>
            <person name="Cha H."/>
            <person name="Lin T."/>
            <person name="Zhou Q."/>
            <person name="Shang Y."/>
            <person name="Li Y."/>
            <person name="Ivanov S."/>
            <person name="Sharma T."/>
            <person name="Velzen R.V."/>
            <person name="Ruijter N.D."/>
            <person name="Aanen D.K."/>
            <person name="Win J."/>
            <person name="Kamoun S."/>
            <person name="Bisseling T."/>
            <person name="Huang S."/>
        </authorList>
    </citation>
    <scope>NUCLEOTIDE SEQUENCE [LARGE SCALE GENOMIC DNA]</scope>
    <source>
        <strain evidence="3">DAOM197198w</strain>
    </source>
</reference>
<proteinExistence type="predicted"/>
<sequence length="270" mass="30831">MAPNDGNVTVSKKFRPGQFECPLVYKQSFPLHWRLKPNQALNGIASSVLNAFEVSNRKNMYVIRSEDYIVYLKIFEVEVSSTYIVDENFDDSSRFSNLESQSNIHVTDESRKPPPKNEGSPRKSNAQARVTDSRELVVEVFGLDTPGKEITEKLMESLEKRLISNITLNVMSTFLARNLKVNPTRADVDFILPIHRTPHRLSLKAPSCIRNIYAFLVYFRQNISLYLNTLQGPEVTNAIKRHYNSNYGTTEFPDSTSDSGRYVTQILPVF</sequence>
<dbReference type="GO" id="GO:0005777">
    <property type="term" value="C:peroxisome"/>
    <property type="evidence" value="ECO:0007669"/>
    <property type="project" value="InterPro"/>
</dbReference>
<protein>
    <submittedName>
        <fullName evidence="2">Uncharacterized protein</fullName>
    </submittedName>
</protein>
<gene>
    <name evidence="2" type="ORF">RirG_008360</name>
</gene>
<dbReference type="STRING" id="1432141.A0A015KBN0"/>
<dbReference type="Proteomes" id="UP000022910">
    <property type="component" value="Unassembled WGS sequence"/>
</dbReference>
<dbReference type="PANTHER" id="PTHR14918:SF3">
    <property type="entry name" value="KICSTOR COMPLEX PROTEIN SZT2"/>
    <property type="match status" value="1"/>
</dbReference>
<dbReference type="OrthoDB" id="43547at2759"/>
<evidence type="ECO:0000313" key="3">
    <source>
        <dbReference type="Proteomes" id="UP000022910"/>
    </source>
</evidence>
<feature type="region of interest" description="Disordered" evidence="1">
    <location>
        <begin position="100"/>
        <end position="131"/>
    </location>
</feature>